<name>A0A0R0LY85_9MICR</name>
<dbReference type="SUPFAM" id="SSF50104">
    <property type="entry name" value="Translation proteins SH3-like domain"/>
    <property type="match status" value="1"/>
</dbReference>
<evidence type="ECO:0000313" key="1">
    <source>
        <dbReference type="EMBL" id="KRH92004.1"/>
    </source>
</evidence>
<dbReference type="GO" id="GO:0003735">
    <property type="term" value="F:structural constituent of ribosome"/>
    <property type="evidence" value="ECO:0007669"/>
    <property type="project" value="InterPro"/>
</dbReference>
<dbReference type="EMBL" id="LGUB01001310">
    <property type="protein sequence ID" value="KRH92004.1"/>
    <property type="molecule type" value="Genomic_DNA"/>
</dbReference>
<gene>
    <name evidence="1" type="ORF">M153_14913000733</name>
</gene>
<sequence>MKKPQLQIMPPVAGYYPVDDMPEYVQKINQLIKPKPRKLRTDLKSGMICIITDGQFIGKRVFYIGNKTNKKEMAVCLGPASINNVRMFSIDERFLFTTSQILEIPSFKPNEINNISDCDMSYIEITNQGFEITELEKKIETSLLQQISKIKHLKSYLQENFTIPEGDPLSLDY</sequence>
<evidence type="ECO:0000313" key="2">
    <source>
        <dbReference type="Proteomes" id="UP000051530"/>
    </source>
</evidence>
<dbReference type="InterPro" id="IPR000915">
    <property type="entry name" value="60S_ribosomal_eL6"/>
</dbReference>
<dbReference type="VEuPathDB" id="MicrosporidiaDB:M153_14913000733"/>
<dbReference type="GO" id="GO:0022625">
    <property type="term" value="C:cytosolic large ribosomal subunit"/>
    <property type="evidence" value="ECO:0007669"/>
    <property type="project" value="TreeGrafter"/>
</dbReference>
<dbReference type="GO" id="GO:0002181">
    <property type="term" value="P:cytoplasmic translation"/>
    <property type="evidence" value="ECO:0007669"/>
    <property type="project" value="TreeGrafter"/>
</dbReference>
<keyword evidence="1" id="KW-0687">Ribonucleoprotein</keyword>
<dbReference type="PANTHER" id="PTHR10715">
    <property type="entry name" value="60S RIBOSOMAL PROTEIN L6"/>
    <property type="match status" value="1"/>
</dbReference>
<dbReference type="GO" id="GO:0000027">
    <property type="term" value="P:ribosomal large subunit assembly"/>
    <property type="evidence" value="ECO:0007669"/>
    <property type="project" value="TreeGrafter"/>
</dbReference>
<accession>A0A0R0LY85</accession>
<organism evidence="1 2">
    <name type="scientific">Pseudoloma neurophilia</name>
    <dbReference type="NCBI Taxonomy" id="146866"/>
    <lineage>
        <taxon>Eukaryota</taxon>
        <taxon>Fungi</taxon>
        <taxon>Fungi incertae sedis</taxon>
        <taxon>Microsporidia</taxon>
        <taxon>Pseudoloma</taxon>
    </lineage>
</organism>
<reference evidence="1 2" key="1">
    <citation type="submission" date="2015-07" db="EMBL/GenBank/DDBJ databases">
        <title>The genome of Pseudoloma neurophilia, a relevant intracellular parasite of the zebrafish.</title>
        <authorList>
            <person name="Ndikumana S."/>
            <person name="Pelin A."/>
            <person name="Sanders J."/>
            <person name="Corradi N."/>
        </authorList>
    </citation>
    <scope>NUCLEOTIDE SEQUENCE [LARGE SCALE GENOMIC DNA]</scope>
    <source>
        <strain evidence="1 2">MK1</strain>
    </source>
</reference>
<keyword evidence="2" id="KW-1185">Reference proteome</keyword>
<dbReference type="GO" id="GO:0003723">
    <property type="term" value="F:RNA binding"/>
    <property type="evidence" value="ECO:0007669"/>
    <property type="project" value="TreeGrafter"/>
</dbReference>
<comment type="caution">
    <text evidence="1">The sequence shown here is derived from an EMBL/GenBank/DDBJ whole genome shotgun (WGS) entry which is preliminary data.</text>
</comment>
<dbReference type="Proteomes" id="UP000051530">
    <property type="component" value="Unassembled WGS sequence"/>
</dbReference>
<proteinExistence type="predicted"/>
<dbReference type="InterPro" id="IPR008991">
    <property type="entry name" value="Translation_prot_SH3-like_sf"/>
</dbReference>
<dbReference type="PANTHER" id="PTHR10715:SF0">
    <property type="entry name" value="LARGE RIBOSOMAL SUBUNIT PROTEIN EL6"/>
    <property type="match status" value="1"/>
</dbReference>
<dbReference type="OrthoDB" id="2436667at2759"/>
<keyword evidence="1" id="KW-0689">Ribosomal protein</keyword>
<protein>
    <submittedName>
        <fullName evidence="1">60s ribosomal protein L6</fullName>
    </submittedName>
</protein>
<dbReference type="AlphaFoldDB" id="A0A0R0LY85"/>